<comment type="caution">
    <text evidence="1">The sequence shown here is derived from an EMBL/GenBank/DDBJ whole genome shotgun (WGS) entry which is preliminary data.</text>
</comment>
<evidence type="ECO:0000313" key="1">
    <source>
        <dbReference type="EMBL" id="KAJ9087865.1"/>
    </source>
</evidence>
<name>A0ACC2UL71_9FUNG</name>
<proteinExistence type="predicted"/>
<protein>
    <submittedName>
        <fullName evidence="1">Uncharacterized protein</fullName>
    </submittedName>
</protein>
<dbReference type="Proteomes" id="UP001165960">
    <property type="component" value="Unassembled WGS sequence"/>
</dbReference>
<organism evidence="1 2">
    <name type="scientific">Entomophthora muscae</name>
    <dbReference type="NCBI Taxonomy" id="34485"/>
    <lineage>
        <taxon>Eukaryota</taxon>
        <taxon>Fungi</taxon>
        <taxon>Fungi incertae sedis</taxon>
        <taxon>Zoopagomycota</taxon>
        <taxon>Entomophthoromycotina</taxon>
        <taxon>Entomophthoromycetes</taxon>
        <taxon>Entomophthorales</taxon>
        <taxon>Entomophthoraceae</taxon>
        <taxon>Entomophthora</taxon>
    </lineage>
</organism>
<accession>A0ACC2UL71</accession>
<gene>
    <name evidence="1" type="ORF">DSO57_1028945</name>
</gene>
<keyword evidence="2" id="KW-1185">Reference proteome</keyword>
<evidence type="ECO:0000313" key="2">
    <source>
        <dbReference type="Proteomes" id="UP001165960"/>
    </source>
</evidence>
<reference evidence="1" key="1">
    <citation type="submission" date="2022-04" db="EMBL/GenBank/DDBJ databases">
        <title>Genome of the entomopathogenic fungus Entomophthora muscae.</title>
        <authorList>
            <person name="Elya C."/>
            <person name="Lovett B.R."/>
            <person name="Lee E."/>
            <person name="Macias A.M."/>
            <person name="Hajek A.E."/>
            <person name="De Bivort B.L."/>
            <person name="Kasson M.T."/>
            <person name="De Fine Licht H.H."/>
            <person name="Stajich J.E."/>
        </authorList>
    </citation>
    <scope>NUCLEOTIDE SEQUENCE</scope>
    <source>
        <strain evidence="1">Berkeley</strain>
    </source>
</reference>
<dbReference type="EMBL" id="QTSX02000187">
    <property type="protein sequence ID" value="KAJ9087865.1"/>
    <property type="molecule type" value="Genomic_DNA"/>
</dbReference>
<sequence length="107" mass="11775">MMAYLGLFAPVLKRLAFVAVKAAIDSLAAPWPTLYMTVSPISSSNLPLKIILASTIFSSSFCYTTSGAKMLKLSSQFNLLLLKQLTEPTRSETYHPKGVWLQMDSTL</sequence>